<comment type="caution">
    <text evidence="6">The sequence shown here is derived from an EMBL/GenBank/DDBJ whole genome shotgun (WGS) entry which is preliminary data.</text>
</comment>
<proteinExistence type="inferred from homology"/>
<keyword evidence="2" id="KW-0479">Metal-binding</keyword>
<keyword evidence="3" id="KW-0862">Zinc</keyword>
<comment type="similarity">
    <text evidence="1">Belongs to the Gfa family.</text>
</comment>
<dbReference type="Proteomes" id="UP001204445">
    <property type="component" value="Unassembled WGS sequence"/>
</dbReference>
<gene>
    <name evidence="6" type="ORF">J2T55_000413</name>
</gene>
<protein>
    <recommendedName>
        <fullName evidence="5">CENP-V/GFA domain-containing protein</fullName>
    </recommendedName>
</protein>
<accession>A0AAE3HL41</accession>
<evidence type="ECO:0000256" key="3">
    <source>
        <dbReference type="ARBA" id="ARBA00022833"/>
    </source>
</evidence>
<dbReference type="InterPro" id="IPR011057">
    <property type="entry name" value="Mss4-like_sf"/>
</dbReference>
<name>A0AAE3HL41_9GAMM</name>
<dbReference type="Pfam" id="PF04828">
    <property type="entry name" value="GFA"/>
    <property type="match status" value="1"/>
</dbReference>
<evidence type="ECO:0000256" key="1">
    <source>
        <dbReference type="ARBA" id="ARBA00005495"/>
    </source>
</evidence>
<organism evidence="6 7">
    <name type="scientific">Methylohalomonas lacus</name>
    <dbReference type="NCBI Taxonomy" id="398773"/>
    <lineage>
        <taxon>Bacteria</taxon>
        <taxon>Pseudomonadati</taxon>
        <taxon>Pseudomonadota</taxon>
        <taxon>Gammaproteobacteria</taxon>
        <taxon>Methylohalomonadales</taxon>
        <taxon>Methylohalomonadaceae</taxon>
        <taxon>Methylohalomonas</taxon>
    </lineage>
</organism>
<dbReference type="EMBL" id="JANUCT010000002">
    <property type="protein sequence ID" value="MCS3902417.1"/>
    <property type="molecule type" value="Genomic_DNA"/>
</dbReference>
<evidence type="ECO:0000313" key="6">
    <source>
        <dbReference type="EMBL" id="MCS3902417.1"/>
    </source>
</evidence>
<keyword evidence="4" id="KW-0456">Lyase</keyword>
<dbReference type="PANTHER" id="PTHR33337:SF40">
    <property type="entry name" value="CENP-V_GFA DOMAIN-CONTAINING PROTEIN-RELATED"/>
    <property type="match status" value="1"/>
</dbReference>
<evidence type="ECO:0000256" key="4">
    <source>
        <dbReference type="ARBA" id="ARBA00023239"/>
    </source>
</evidence>
<dbReference type="RefSeq" id="WP_259053933.1">
    <property type="nucleotide sequence ID" value="NZ_JANUCT010000002.1"/>
</dbReference>
<keyword evidence="7" id="KW-1185">Reference proteome</keyword>
<dbReference type="GO" id="GO:0046872">
    <property type="term" value="F:metal ion binding"/>
    <property type="evidence" value="ECO:0007669"/>
    <property type="project" value="UniProtKB-KW"/>
</dbReference>
<reference evidence="6" key="1">
    <citation type="submission" date="2022-08" db="EMBL/GenBank/DDBJ databases">
        <title>Genomic Encyclopedia of Type Strains, Phase III (KMG-III): the genomes of soil and plant-associated and newly described type strains.</title>
        <authorList>
            <person name="Whitman W."/>
        </authorList>
    </citation>
    <scope>NUCLEOTIDE SEQUENCE</scope>
    <source>
        <strain evidence="6">HMT 1</strain>
    </source>
</reference>
<dbReference type="PANTHER" id="PTHR33337">
    <property type="entry name" value="GFA DOMAIN-CONTAINING PROTEIN"/>
    <property type="match status" value="1"/>
</dbReference>
<dbReference type="AlphaFoldDB" id="A0AAE3HL41"/>
<evidence type="ECO:0000313" key="7">
    <source>
        <dbReference type="Proteomes" id="UP001204445"/>
    </source>
</evidence>
<dbReference type="GO" id="GO:0016846">
    <property type="term" value="F:carbon-sulfur lyase activity"/>
    <property type="evidence" value="ECO:0007669"/>
    <property type="project" value="InterPro"/>
</dbReference>
<dbReference type="InterPro" id="IPR006913">
    <property type="entry name" value="CENP-V/GFA"/>
</dbReference>
<evidence type="ECO:0000256" key="2">
    <source>
        <dbReference type="ARBA" id="ARBA00022723"/>
    </source>
</evidence>
<evidence type="ECO:0000259" key="5">
    <source>
        <dbReference type="PROSITE" id="PS51891"/>
    </source>
</evidence>
<dbReference type="SUPFAM" id="SSF51316">
    <property type="entry name" value="Mss4-like"/>
    <property type="match status" value="1"/>
</dbReference>
<dbReference type="Gene3D" id="3.90.1590.10">
    <property type="entry name" value="glutathione-dependent formaldehyde- activating enzyme (gfa)"/>
    <property type="match status" value="1"/>
</dbReference>
<dbReference type="PROSITE" id="PS51891">
    <property type="entry name" value="CENP_V_GFA"/>
    <property type="match status" value="1"/>
</dbReference>
<feature type="domain" description="CENP-V/GFA" evidence="5">
    <location>
        <begin position="4"/>
        <end position="118"/>
    </location>
</feature>
<sequence>MQTLAGQCLCGEVQFQATADSPDIWVCHCRMCRQWVSTGFMAVHVERLDIDRGDRLQWYPSSDWGERGFCSHCGSSLFWRGRGPATGHLAVSAGALSEPSALLLKGHIFVDEKPAYYDYSDAGERLTGAEVMADFD</sequence>